<keyword evidence="2" id="KW-1185">Reference proteome</keyword>
<comment type="caution">
    <text evidence="1">The sequence shown here is derived from an EMBL/GenBank/DDBJ whole genome shotgun (WGS) entry which is preliminary data.</text>
</comment>
<dbReference type="Proteomes" id="UP000033740">
    <property type="component" value="Unassembled WGS sequence"/>
</dbReference>
<organism evidence="1 2">
    <name type="scientific">Microbacterium azadirachtae</name>
    <dbReference type="NCBI Taxonomy" id="582680"/>
    <lineage>
        <taxon>Bacteria</taxon>
        <taxon>Bacillati</taxon>
        <taxon>Actinomycetota</taxon>
        <taxon>Actinomycetes</taxon>
        <taxon>Micrococcales</taxon>
        <taxon>Microbacteriaceae</taxon>
        <taxon>Microbacterium</taxon>
    </lineage>
</organism>
<reference evidence="1 2" key="1">
    <citation type="submission" date="2015-02" db="EMBL/GenBank/DDBJ databases">
        <title>Draft genome sequences of ten Microbacterium spp. with emphasis on heavy metal contaminated environments.</title>
        <authorList>
            <person name="Corretto E."/>
        </authorList>
    </citation>
    <scope>NUCLEOTIDE SEQUENCE [LARGE SCALE GENOMIC DNA]</scope>
    <source>
        <strain evidence="1 2">ARN176</strain>
    </source>
</reference>
<evidence type="ECO:0000313" key="2">
    <source>
        <dbReference type="Proteomes" id="UP000033740"/>
    </source>
</evidence>
<proteinExistence type="predicted"/>
<dbReference type="AlphaFoldDB" id="A0A0F0LEM2"/>
<name>A0A0F0LEM2_9MICO</name>
<accession>A0A0F0LEM2</accession>
<evidence type="ECO:0000313" key="1">
    <source>
        <dbReference type="EMBL" id="KJL30715.1"/>
    </source>
</evidence>
<dbReference type="STRING" id="582680.RS86_03657"/>
<sequence length="71" mass="7685">MGTTDTTPVILELLRAAAKAHGVHEEQDLGGVYDEQWPEWYAAHITAQLDERGLRLVQVTDLADGGGQGVL</sequence>
<dbReference type="PATRIC" id="fig|582680.6.peg.3741"/>
<gene>
    <name evidence="1" type="ORF">RS86_03657</name>
</gene>
<dbReference type="RefSeq" id="WP_045273709.1">
    <property type="nucleotide sequence ID" value="NZ_JYIX01000040.1"/>
</dbReference>
<protein>
    <submittedName>
        <fullName evidence="1">Uncharacterized protein</fullName>
    </submittedName>
</protein>
<dbReference type="EMBL" id="JYIX01000040">
    <property type="protein sequence ID" value="KJL30715.1"/>
    <property type="molecule type" value="Genomic_DNA"/>
</dbReference>